<keyword evidence="3" id="KW-0928">Hypersensitive response elicitation</keyword>
<evidence type="ECO:0000313" key="4">
    <source>
        <dbReference type="EMBL" id="SDL33055.1"/>
    </source>
</evidence>
<dbReference type="Proteomes" id="UP000198706">
    <property type="component" value="Unassembled WGS sequence"/>
</dbReference>
<dbReference type="GO" id="GO:0052040">
    <property type="term" value="P:symbiont-mediated perturbation of host programmed cell death"/>
    <property type="evidence" value="ECO:0007669"/>
    <property type="project" value="UniProtKB-KW"/>
</dbReference>
<organism evidence="4 5">
    <name type="scientific">Pseudomonas indica</name>
    <dbReference type="NCBI Taxonomy" id="137658"/>
    <lineage>
        <taxon>Bacteria</taxon>
        <taxon>Pseudomonadati</taxon>
        <taxon>Pseudomonadota</taxon>
        <taxon>Gammaproteobacteria</taxon>
        <taxon>Pseudomonadales</taxon>
        <taxon>Pseudomonadaceae</taxon>
        <taxon>Pseudomonas</taxon>
    </lineage>
</organism>
<dbReference type="AlphaFoldDB" id="A0A1G9J738"/>
<sequence>MSLGSILGNAASTAINITVNVTPMGRGLSLANELLGGGTQDLAGALTDTLMKGLFGEPDKKGISKFNDWNNKSADNPLLKMLAEFMDASNGAYGKPDGKAGNWKDELTENDTVNQQERDAFGQGLKDALSMFLDQAINEAIMGAALGSMLGGGLGGGLGNMLGGGLGGGLGDMLGGGLGGGLGNMLGGGLGGGLGSMLGGGLGGGLGDNLFGNNPFAGGTNSTPFGENPFAGGLSGLGSSLLGGGLSGMAQTGMGFGLDLASHMSLQKLSDIGTHVDGQNRHFINEENRGTAKEIGKFMDQHPEIFGKPEYQKDGGDVKTDTKSWAEALSNPDDDGMTGESMDKFHKATNIMKDVMLGDTSQCPSKATAGDAMLAISNIASEGLSSAARG</sequence>
<evidence type="ECO:0000313" key="5">
    <source>
        <dbReference type="Proteomes" id="UP000198706"/>
    </source>
</evidence>
<evidence type="ECO:0000256" key="3">
    <source>
        <dbReference type="ARBA" id="ARBA00022978"/>
    </source>
</evidence>
<comment type="subcellular location">
    <subcellularLocation>
        <location evidence="1">Secreted</location>
    </subcellularLocation>
</comment>
<gene>
    <name evidence="4" type="ORF">SAMN05216186_11870</name>
</gene>
<proteinExistence type="predicted"/>
<dbReference type="RefSeq" id="WP_169715809.1">
    <property type="nucleotide sequence ID" value="NZ_CBKZNZ010000013.1"/>
</dbReference>
<evidence type="ECO:0000256" key="1">
    <source>
        <dbReference type="ARBA" id="ARBA00004613"/>
    </source>
</evidence>
<accession>A0A1G9J738</accession>
<keyword evidence="5" id="KW-1185">Reference proteome</keyword>
<dbReference type="GO" id="GO:0005576">
    <property type="term" value="C:extracellular region"/>
    <property type="evidence" value="ECO:0007669"/>
    <property type="project" value="UniProtKB-SubCell"/>
</dbReference>
<dbReference type="Pfam" id="PF04877">
    <property type="entry name" value="Harpin"/>
    <property type="match status" value="1"/>
</dbReference>
<name>A0A1G9J738_9PSED</name>
<evidence type="ECO:0000256" key="2">
    <source>
        <dbReference type="ARBA" id="ARBA00022525"/>
    </source>
</evidence>
<reference evidence="4 5" key="1">
    <citation type="submission" date="2016-10" db="EMBL/GenBank/DDBJ databases">
        <authorList>
            <person name="de Groot N.N."/>
        </authorList>
    </citation>
    <scope>NUCLEOTIDE SEQUENCE [LARGE SCALE GENOMIC DNA]</scope>
    <source>
        <strain evidence="4 5">JCM 21544</strain>
    </source>
</reference>
<dbReference type="InterPro" id="IPR006961">
    <property type="entry name" value="HrpN/Z"/>
</dbReference>
<dbReference type="EMBL" id="FNFD01000018">
    <property type="protein sequence ID" value="SDL33055.1"/>
    <property type="molecule type" value="Genomic_DNA"/>
</dbReference>
<protein>
    <submittedName>
        <fullName evidence="4">HrpZ protein</fullName>
    </submittedName>
</protein>
<dbReference type="STRING" id="137658.SAMN05216186_11870"/>
<keyword evidence="2" id="KW-0964">Secreted</keyword>